<comment type="caution">
    <text evidence="1">The sequence shown here is derived from an EMBL/GenBank/DDBJ whole genome shotgun (WGS) entry which is preliminary data.</text>
</comment>
<keyword evidence="2" id="KW-1185">Reference proteome</keyword>
<accession>A0AAE3ZXX9</accession>
<proteinExistence type="predicted"/>
<dbReference type="Proteomes" id="UP001183629">
    <property type="component" value="Unassembled WGS sequence"/>
</dbReference>
<reference evidence="1 2" key="1">
    <citation type="submission" date="2023-07" db="EMBL/GenBank/DDBJ databases">
        <title>Sequencing the genomes of 1000 actinobacteria strains.</title>
        <authorList>
            <person name="Klenk H.-P."/>
        </authorList>
    </citation>
    <scope>NUCLEOTIDE SEQUENCE [LARGE SCALE GENOMIC DNA]</scope>
    <source>
        <strain evidence="1 2">DSM 44711</strain>
    </source>
</reference>
<evidence type="ECO:0000313" key="1">
    <source>
        <dbReference type="EMBL" id="MDR7328068.1"/>
    </source>
</evidence>
<sequence>MMSTFAPFVAVALLVVFFLLVEVAAATLPLLIVVTLVPPGERRELAEVLAAADHGRRLRLWPALRAAAAARREAGRAGTDRCSGSRLVREIAGRWSIR</sequence>
<dbReference type="AlphaFoldDB" id="A0AAE3ZXX9"/>
<organism evidence="1 2">
    <name type="scientific">Catenuloplanes niger</name>
    <dbReference type="NCBI Taxonomy" id="587534"/>
    <lineage>
        <taxon>Bacteria</taxon>
        <taxon>Bacillati</taxon>
        <taxon>Actinomycetota</taxon>
        <taxon>Actinomycetes</taxon>
        <taxon>Micromonosporales</taxon>
        <taxon>Micromonosporaceae</taxon>
        <taxon>Catenuloplanes</taxon>
    </lineage>
</organism>
<gene>
    <name evidence="1" type="ORF">J2S44_008318</name>
</gene>
<dbReference type="RefSeq" id="WP_310428936.1">
    <property type="nucleotide sequence ID" value="NZ_JAVDYC010000001.1"/>
</dbReference>
<name>A0AAE3ZXX9_9ACTN</name>
<dbReference type="EMBL" id="JAVDYC010000001">
    <property type="protein sequence ID" value="MDR7328068.1"/>
    <property type="molecule type" value="Genomic_DNA"/>
</dbReference>
<protein>
    <submittedName>
        <fullName evidence="1">Uncharacterized protein</fullName>
    </submittedName>
</protein>
<evidence type="ECO:0000313" key="2">
    <source>
        <dbReference type="Proteomes" id="UP001183629"/>
    </source>
</evidence>